<name>A0A0F9ILR5_9ZZZZ</name>
<sequence length="212" mass="24048">MRPSRPARPSPKPHRSSLVWGLVGVLLHEMGYSLQGNRKTIEGKQHPDRNAQFEYINARVTAEMRTGQPVISVDTKKKELIGNYKNGGCKWHRKGEAPKVNGHDFPSPDVPRAHPYGVYDLARNRGFVNVGTDHDTATFAVASIRKWWLAQGRRAYPKAKRLLITADAGGSNGSRLRLWKWELQRLADELRLPMSVCHFPPGTSKWNKVEHR</sequence>
<evidence type="ECO:0008006" key="2">
    <source>
        <dbReference type="Google" id="ProtNLM"/>
    </source>
</evidence>
<evidence type="ECO:0000313" key="1">
    <source>
        <dbReference type="EMBL" id="KKL94740.1"/>
    </source>
</evidence>
<dbReference type="NCBIfam" id="NF033519">
    <property type="entry name" value="transpos_ISAzo13"/>
    <property type="match status" value="1"/>
</dbReference>
<dbReference type="AlphaFoldDB" id="A0A0F9ILR5"/>
<accession>A0A0F9ILR5</accession>
<reference evidence="1" key="1">
    <citation type="journal article" date="2015" name="Nature">
        <title>Complex archaea that bridge the gap between prokaryotes and eukaryotes.</title>
        <authorList>
            <person name="Spang A."/>
            <person name="Saw J.H."/>
            <person name="Jorgensen S.L."/>
            <person name="Zaremba-Niedzwiedzka K."/>
            <person name="Martijn J."/>
            <person name="Lind A.E."/>
            <person name="van Eijk R."/>
            <person name="Schleper C."/>
            <person name="Guy L."/>
            <person name="Ettema T.J."/>
        </authorList>
    </citation>
    <scope>NUCLEOTIDE SEQUENCE</scope>
</reference>
<dbReference type="InterPro" id="IPR011518">
    <property type="entry name" value="Transposase_36"/>
</dbReference>
<gene>
    <name evidence="1" type="ORF">LCGC14_1861660</name>
</gene>
<protein>
    <recommendedName>
        <fullName evidence="2">ISAzo13 family transposase</fullName>
    </recommendedName>
</protein>
<comment type="caution">
    <text evidence="1">The sequence shown here is derived from an EMBL/GenBank/DDBJ whole genome shotgun (WGS) entry which is preliminary data.</text>
</comment>
<dbReference type="EMBL" id="LAZR01018850">
    <property type="protein sequence ID" value="KKL94740.1"/>
    <property type="molecule type" value="Genomic_DNA"/>
</dbReference>
<organism evidence="1">
    <name type="scientific">marine sediment metagenome</name>
    <dbReference type="NCBI Taxonomy" id="412755"/>
    <lineage>
        <taxon>unclassified sequences</taxon>
        <taxon>metagenomes</taxon>
        <taxon>ecological metagenomes</taxon>
    </lineage>
</organism>
<dbReference type="Pfam" id="PF07592">
    <property type="entry name" value="DDE_Tnp_ISAZ013"/>
    <property type="match status" value="1"/>
</dbReference>
<feature type="non-terminal residue" evidence="1">
    <location>
        <position position="212"/>
    </location>
</feature>
<proteinExistence type="predicted"/>